<gene>
    <name evidence="1" type="ORF">GJ744_012028</name>
</gene>
<dbReference type="AlphaFoldDB" id="A0A8H7AP96"/>
<comment type="caution">
    <text evidence="1">The sequence shown here is derived from an EMBL/GenBank/DDBJ whole genome shotgun (WGS) entry which is preliminary data.</text>
</comment>
<keyword evidence="2" id="KW-1185">Reference proteome</keyword>
<sequence length="98" mass="11098">MPLRLQVRRRSDSEETLVCNPSPMPAYQDTCLIESSKFCYGATATGETSNIEHMTLSLSDHLASVDMCSIEARLCPLEDLKRSRFKKQYISALEIRDP</sequence>
<protein>
    <submittedName>
        <fullName evidence="1">Uncharacterized protein</fullName>
    </submittedName>
</protein>
<dbReference type="Proteomes" id="UP000606974">
    <property type="component" value="Unassembled WGS sequence"/>
</dbReference>
<dbReference type="EMBL" id="JAACFV010000009">
    <property type="protein sequence ID" value="KAF7512925.1"/>
    <property type="molecule type" value="Genomic_DNA"/>
</dbReference>
<reference evidence="1" key="1">
    <citation type="submission" date="2020-02" db="EMBL/GenBank/DDBJ databases">
        <authorList>
            <person name="Palmer J.M."/>
        </authorList>
    </citation>
    <scope>NUCLEOTIDE SEQUENCE</scope>
    <source>
        <strain evidence="1">EPUS1.4</strain>
        <tissue evidence="1">Thallus</tissue>
    </source>
</reference>
<evidence type="ECO:0000313" key="1">
    <source>
        <dbReference type="EMBL" id="KAF7512925.1"/>
    </source>
</evidence>
<organism evidence="1 2">
    <name type="scientific">Endocarpon pusillum</name>
    <dbReference type="NCBI Taxonomy" id="364733"/>
    <lineage>
        <taxon>Eukaryota</taxon>
        <taxon>Fungi</taxon>
        <taxon>Dikarya</taxon>
        <taxon>Ascomycota</taxon>
        <taxon>Pezizomycotina</taxon>
        <taxon>Eurotiomycetes</taxon>
        <taxon>Chaetothyriomycetidae</taxon>
        <taxon>Verrucariales</taxon>
        <taxon>Verrucariaceae</taxon>
        <taxon>Endocarpon</taxon>
    </lineage>
</organism>
<proteinExistence type="predicted"/>
<evidence type="ECO:0000313" key="2">
    <source>
        <dbReference type="Proteomes" id="UP000606974"/>
    </source>
</evidence>
<name>A0A8H7AP96_9EURO</name>
<accession>A0A8H7AP96</accession>